<proteinExistence type="predicted"/>
<dbReference type="RefSeq" id="WP_023175076.1">
    <property type="nucleotide sequence ID" value="NC_022600.1"/>
</dbReference>
<dbReference type="KEGG" id="glj:GKIL_3526"/>
<keyword evidence="1" id="KW-0812">Transmembrane</keyword>
<evidence type="ECO:0000313" key="2">
    <source>
        <dbReference type="EMBL" id="AGY59772.1"/>
    </source>
</evidence>
<evidence type="ECO:0000256" key="1">
    <source>
        <dbReference type="SAM" id="Phobius"/>
    </source>
</evidence>
<keyword evidence="1" id="KW-1133">Transmembrane helix</keyword>
<keyword evidence="1" id="KW-0472">Membrane</keyword>
<reference evidence="2 3" key="1">
    <citation type="journal article" date="2013" name="PLoS ONE">
        <title>Cultivation and Complete Genome Sequencing of Gloeobacter kilaueensis sp. nov., from a Lava Cave in Kilauea Caldera, Hawai'i.</title>
        <authorList>
            <person name="Saw J.H."/>
            <person name="Schatz M."/>
            <person name="Brown M.V."/>
            <person name="Kunkel D.D."/>
            <person name="Foster J.S."/>
            <person name="Shick H."/>
            <person name="Christensen S."/>
            <person name="Hou S."/>
            <person name="Wan X."/>
            <person name="Donachie S.P."/>
        </authorList>
    </citation>
    <scope>NUCLEOTIDE SEQUENCE [LARGE SCALE GENOMIC DNA]</scope>
    <source>
        <strain evidence="3">JS</strain>
    </source>
</reference>
<dbReference type="Proteomes" id="UP000017396">
    <property type="component" value="Chromosome"/>
</dbReference>
<dbReference type="HOGENOM" id="CLU_1358824_0_0_3"/>
<protein>
    <submittedName>
        <fullName evidence="2">Uncharacterized protein</fullName>
    </submittedName>
</protein>
<name>U5QLA5_GLOK1</name>
<organism evidence="2 3">
    <name type="scientific">Gloeobacter kilaueensis (strain ATCC BAA-2537 / CCAP 1431/1 / ULC 316 / JS1)</name>
    <dbReference type="NCBI Taxonomy" id="1183438"/>
    <lineage>
        <taxon>Bacteria</taxon>
        <taxon>Bacillati</taxon>
        <taxon>Cyanobacteriota</taxon>
        <taxon>Cyanophyceae</taxon>
        <taxon>Gloeobacterales</taxon>
        <taxon>Gloeobacteraceae</taxon>
        <taxon>Gloeobacter</taxon>
    </lineage>
</organism>
<evidence type="ECO:0000313" key="3">
    <source>
        <dbReference type="Proteomes" id="UP000017396"/>
    </source>
</evidence>
<keyword evidence="3" id="KW-1185">Reference proteome</keyword>
<dbReference type="EMBL" id="CP003587">
    <property type="protein sequence ID" value="AGY59772.1"/>
    <property type="molecule type" value="Genomic_DNA"/>
</dbReference>
<sequence>MSNAEDKKIDERLERALPSLLTYHPYDYQRDIAAFRDEEEALDQEIDRVWEKAVERQAVPVRTARFPQWWGAVAAGFVAAAGLAGVLMLGRSPSTPNTGTALTLPNPAAQFDQLLAAELRKQWQPDRTATGDKAVLSARLVPGPDGLAKSVEWQLVHSSGDAQTDRLVLESARRTSAAGTFDRLRLTQPRTLLASFEPATGKVSVSDLP</sequence>
<dbReference type="SUPFAM" id="SSF74653">
    <property type="entry name" value="TolA/TonB C-terminal domain"/>
    <property type="match status" value="1"/>
</dbReference>
<accession>U5QLA5</accession>
<dbReference type="AlphaFoldDB" id="U5QLA5"/>
<dbReference type="STRING" id="1183438.GKIL_3526"/>
<gene>
    <name evidence="2" type="ORF">GKIL_3526</name>
</gene>
<dbReference type="OrthoDB" id="9949917at2"/>
<feature type="transmembrane region" description="Helical" evidence="1">
    <location>
        <begin position="69"/>
        <end position="89"/>
    </location>
</feature>